<name>A0A0D9XSL4_9ORYZ</name>
<keyword evidence="1" id="KW-1133">Transmembrane helix</keyword>
<evidence type="ECO:0000313" key="3">
    <source>
        <dbReference type="Proteomes" id="UP000032180"/>
    </source>
</evidence>
<organism evidence="2 3">
    <name type="scientific">Leersia perrieri</name>
    <dbReference type="NCBI Taxonomy" id="77586"/>
    <lineage>
        <taxon>Eukaryota</taxon>
        <taxon>Viridiplantae</taxon>
        <taxon>Streptophyta</taxon>
        <taxon>Embryophyta</taxon>
        <taxon>Tracheophyta</taxon>
        <taxon>Spermatophyta</taxon>
        <taxon>Magnoliopsida</taxon>
        <taxon>Liliopsida</taxon>
        <taxon>Poales</taxon>
        <taxon>Poaceae</taxon>
        <taxon>BOP clade</taxon>
        <taxon>Oryzoideae</taxon>
        <taxon>Oryzeae</taxon>
        <taxon>Oryzinae</taxon>
        <taxon>Leersia</taxon>
    </lineage>
</organism>
<dbReference type="EnsemblPlants" id="LPERR11G12170.1">
    <property type="protein sequence ID" value="LPERR11G12170.1"/>
    <property type="gene ID" value="LPERR11G12170"/>
</dbReference>
<reference evidence="3" key="2">
    <citation type="submission" date="2013-12" db="EMBL/GenBank/DDBJ databases">
        <authorList>
            <person name="Yu Y."/>
            <person name="Lee S."/>
            <person name="de Baynast K."/>
            <person name="Wissotski M."/>
            <person name="Liu L."/>
            <person name="Talag J."/>
            <person name="Goicoechea J."/>
            <person name="Angelova A."/>
            <person name="Jetty R."/>
            <person name="Kudrna D."/>
            <person name="Golser W."/>
            <person name="Rivera L."/>
            <person name="Zhang J."/>
            <person name="Wing R."/>
        </authorList>
    </citation>
    <scope>NUCLEOTIDE SEQUENCE</scope>
</reference>
<protein>
    <submittedName>
        <fullName evidence="2">Uncharacterized protein</fullName>
    </submittedName>
</protein>
<evidence type="ECO:0000256" key="1">
    <source>
        <dbReference type="SAM" id="Phobius"/>
    </source>
</evidence>
<dbReference type="Proteomes" id="UP000032180">
    <property type="component" value="Chromosome 11"/>
</dbReference>
<dbReference type="AlphaFoldDB" id="A0A0D9XSL4"/>
<accession>A0A0D9XSL4</accession>
<reference evidence="2 3" key="1">
    <citation type="submission" date="2012-08" db="EMBL/GenBank/DDBJ databases">
        <title>Oryza genome evolution.</title>
        <authorList>
            <person name="Wing R.A."/>
        </authorList>
    </citation>
    <scope>NUCLEOTIDE SEQUENCE</scope>
</reference>
<feature type="transmembrane region" description="Helical" evidence="1">
    <location>
        <begin position="86"/>
        <end position="104"/>
    </location>
</feature>
<dbReference type="HOGENOM" id="CLU_2018486_0_0_1"/>
<dbReference type="STRING" id="77586.A0A0D9XSL4"/>
<evidence type="ECO:0000313" key="2">
    <source>
        <dbReference type="EnsemblPlants" id="LPERR11G12170.1"/>
    </source>
</evidence>
<keyword evidence="1" id="KW-0472">Membrane</keyword>
<keyword evidence="3" id="KW-1185">Reference proteome</keyword>
<dbReference type="PANTHER" id="PTHR35313:SF1">
    <property type="entry name" value="NO EXINE FORMATION 1"/>
    <property type="match status" value="1"/>
</dbReference>
<proteinExistence type="predicted"/>
<reference evidence="2" key="3">
    <citation type="submission" date="2015-04" db="UniProtKB">
        <authorList>
            <consortium name="EnsemblPlants"/>
        </authorList>
    </citation>
    <scope>IDENTIFICATION</scope>
</reference>
<keyword evidence="1" id="KW-0812">Transmembrane</keyword>
<dbReference type="Gramene" id="LPERR11G12170.1">
    <property type="protein sequence ID" value="LPERR11G12170.1"/>
    <property type="gene ID" value="LPERR11G12170"/>
</dbReference>
<feature type="transmembrane region" description="Helical" evidence="1">
    <location>
        <begin position="57"/>
        <end position="74"/>
    </location>
</feature>
<dbReference type="PANTHER" id="PTHR35313">
    <property type="entry name" value="NO EXINE FORMATION 1"/>
    <property type="match status" value="1"/>
</dbReference>
<sequence>MPLKSSAKYIGAALQLLIWFNKTVVLCRTVMLGGFICIRVGITLGINILVRYFMQAVVPYPLATIVFAAVYIVSSSTHLPSESSTMVLPWVFSLLIALFPVTYLPEGHLRAKNFADDDEAEIH</sequence>